<dbReference type="Gene3D" id="3.55.40.10">
    <property type="entry name" value="minor pseudopilin epsh domain"/>
    <property type="match status" value="1"/>
</dbReference>
<evidence type="ECO:0000313" key="14">
    <source>
        <dbReference type="Proteomes" id="UP000297839"/>
    </source>
</evidence>
<dbReference type="InterPro" id="IPR045584">
    <property type="entry name" value="Pilin-like"/>
</dbReference>
<comment type="subcellular location">
    <subcellularLocation>
        <location evidence="1">Cell inner membrane</location>
        <topology evidence="1">Single-pass membrane protein</topology>
    </subcellularLocation>
</comment>
<accession>A0A4Z0BLR0</accession>
<evidence type="ECO:0000256" key="6">
    <source>
        <dbReference type="ARBA" id="ARBA00022692"/>
    </source>
</evidence>
<evidence type="ECO:0000256" key="5">
    <source>
        <dbReference type="ARBA" id="ARBA00022519"/>
    </source>
</evidence>
<evidence type="ECO:0000256" key="9">
    <source>
        <dbReference type="ARBA" id="ARBA00025772"/>
    </source>
</evidence>
<dbReference type="OrthoDB" id="8592199at2"/>
<keyword evidence="3" id="KW-1003">Cell membrane</keyword>
<dbReference type="GO" id="GO:0015628">
    <property type="term" value="P:protein secretion by the type II secretion system"/>
    <property type="evidence" value="ECO:0007669"/>
    <property type="project" value="InterPro"/>
</dbReference>
<proteinExistence type="inferred from homology"/>
<feature type="transmembrane region" description="Helical" evidence="11">
    <location>
        <begin position="42"/>
        <end position="63"/>
    </location>
</feature>
<name>A0A4Z0BLR0_9BURK</name>
<organism evidence="13 14">
    <name type="scientific">Ramlibacter humi</name>
    <dbReference type="NCBI Taxonomy" id="2530451"/>
    <lineage>
        <taxon>Bacteria</taxon>
        <taxon>Pseudomonadati</taxon>
        <taxon>Pseudomonadota</taxon>
        <taxon>Betaproteobacteria</taxon>
        <taxon>Burkholderiales</taxon>
        <taxon>Comamonadaceae</taxon>
        <taxon>Ramlibacter</taxon>
    </lineage>
</organism>
<reference evidence="13 14" key="1">
    <citation type="submission" date="2019-03" db="EMBL/GenBank/DDBJ databases">
        <title>Ramlibacter sp. 18x22-1, whole genome shotgun sequence.</title>
        <authorList>
            <person name="Zhang X."/>
            <person name="Feng G."/>
            <person name="Zhu H."/>
        </authorList>
    </citation>
    <scope>NUCLEOTIDE SEQUENCE [LARGE SCALE GENOMIC DNA]</scope>
    <source>
        <strain evidence="13 14">18x22-1</strain>
    </source>
</reference>
<evidence type="ECO:0000256" key="11">
    <source>
        <dbReference type="SAM" id="Phobius"/>
    </source>
</evidence>
<evidence type="ECO:0000256" key="4">
    <source>
        <dbReference type="ARBA" id="ARBA00022481"/>
    </source>
</evidence>
<keyword evidence="7 11" id="KW-1133">Transmembrane helix</keyword>
<dbReference type="Pfam" id="PF07963">
    <property type="entry name" value="N_methyl"/>
    <property type="match status" value="1"/>
</dbReference>
<evidence type="ECO:0000256" key="10">
    <source>
        <dbReference type="ARBA" id="ARBA00030775"/>
    </source>
</evidence>
<evidence type="ECO:0000313" key="13">
    <source>
        <dbReference type="EMBL" id="TFZ00267.1"/>
    </source>
</evidence>
<dbReference type="GO" id="GO:0015627">
    <property type="term" value="C:type II protein secretion system complex"/>
    <property type="evidence" value="ECO:0007669"/>
    <property type="project" value="InterPro"/>
</dbReference>
<dbReference type="Proteomes" id="UP000297839">
    <property type="component" value="Unassembled WGS sequence"/>
</dbReference>
<evidence type="ECO:0000256" key="1">
    <source>
        <dbReference type="ARBA" id="ARBA00004377"/>
    </source>
</evidence>
<keyword evidence="14" id="KW-1185">Reference proteome</keyword>
<gene>
    <name evidence="13" type="ORF">EZ216_14300</name>
</gene>
<keyword evidence="6 11" id="KW-0812">Transmembrane</keyword>
<dbReference type="InterPro" id="IPR012902">
    <property type="entry name" value="N_methyl_site"/>
</dbReference>
<feature type="domain" description="General secretion pathway GspH" evidence="12">
    <location>
        <begin position="78"/>
        <end position="206"/>
    </location>
</feature>
<keyword evidence="5" id="KW-0997">Cell inner membrane</keyword>
<keyword evidence="4" id="KW-0488">Methylation</keyword>
<evidence type="ECO:0000256" key="2">
    <source>
        <dbReference type="ARBA" id="ARBA00021549"/>
    </source>
</evidence>
<sequence>MSTAATVSLRRYTRGERPMPNLRRAILDRPLMGRRRSRATRGFTIIELMTVMAIIAVVATVGLPSFQRMIQGAAVSGAVNSFLSDMRYARSEAMRRGGRVVLCRSSNAEAASPTCDNSSAPAGWATGWVVFVDLDGNGVLDPADPILKIQPSASGLDLIDDGGASKVYRFTALGRLLPGAAAVQMSFGGAAIQPSLRRTVCVLPTGAARLQPNGMASCAV</sequence>
<dbReference type="GO" id="GO:0005886">
    <property type="term" value="C:plasma membrane"/>
    <property type="evidence" value="ECO:0007669"/>
    <property type="project" value="UniProtKB-SubCell"/>
</dbReference>
<keyword evidence="8 11" id="KW-0472">Membrane</keyword>
<evidence type="ECO:0000256" key="7">
    <source>
        <dbReference type="ARBA" id="ARBA00022989"/>
    </source>
</evidence>
<comment type="caution">
    <text evidence="13">The sequence shown here is derived from an EMBL/GenBank/DDBJ whole genome shotgun (WGS) entry which is preliminary data.</text>
</comment>
<protein>
    <recommendedName>
        <fullName evidence="2">Type II secretion system protein H</fullName>
    </recommendedName>
    <alternativeName>
        <fullName evidence="10">General secretion pathway protein H</fullName>
    </alternativeName>
</protein>
<dbReference type="SUPFAM" id="SSF54523">
    <property type="entry name" value="Pili subunits"/>
    <property type="match status" value="1"/>
</dbReference>
<evidence type="ECO:0000256" key="8">
    <source>
        <dbReference type="ARBA" id="ARBA00023136"/>
    </source>
</evidence>
<dbReference type="AlphaFoldDB" id="A0A4Z0BLR0"/>
<comment type="similarity">
    <text evidence="9">Belongs to the GSP H family.</text>
</comment>
<dbReference type="InterPro" id="IPR022346">
    <property type="entry name" value="T2SS_GspH"/>
</dbReference>
<dbReference type="Pfam" id="PF12019">
    <property type="entry name" value="GspH"/>
    <property type="match status" value="1"/>
</dbReference>
<dbReference type="EMBL" id="SMLK01000004">
    <property type="protein sequence ID" value="TFZ00267.1"/>
    <property type="molecule type" value="Genomic_DNA"/>
</dbReference>
<evidence type="ECO:0000256" key="3">
    <source>
        <dbReference type="ARBA" id="ARBA00022475"/>
    </source>
</evidence>
<evidence type="ECO:0000259" key="12">
    <source>
        <dbReference type="Pfam" id="PF12019"/>
    </source>
</evidence>
<dbReference type="NCBIfam" id="TIGR02532">
    <property type="entry name" value="IV_pilin_GFxxxE"/>
    <property type="match status" value="1"/>
</dbReference>